<reference evidence="1" key="1">
    <citation type="submission" date="2021-06" db="EMBL/GenBank/DDBJ databases">
        <authorList>
            <person name="Kallberg Y."/>
            <person name="Tangrot J."/>
            <person name="Rosling A."/>
        </authorList>
    </citation>
    <scope>NUCLEOTIDE SEQUENCE</scope>
    <source>
        <strain evidence="1">28 12/20/2015</strain>
    </source>
</reference>
<dbReference type="Proteomes" id="UP000789366">
    <property type="component" value="Unassembled WGS sequence"/>
</dbReference>
<name>A0ACA9P1D1_9GLOM</name>
<gene>
    <name evidence="1" type="ORF">SPELUC_LOCUS10063</name>
</gene>
<feature type="non-terminal residue" evidence="1">
    <location>
        <position position="1"/>
    </location>
</feature>
<keyword evidence="2" id="KW-1185">Reference proteome</keyword>
<evidence type="ECO:0000313" key="2">
    <source>
        <dbReference type="Proteomes" id="UP000789366"/>
    </source>
</evidence>
<organism evidence="1 2">
    <name type="scientific">Cetraspora pellucida</name>
    <dbReference type="NCBI Taxonomy" id="1433469"/>
    <lineage>
        <taxon>Eukaryota</taxon>
        <taxon>Fungi</taxon>
        <taxon>Fungi incertae sedis</taxon>
        <taxon>Mucoromycota</taxon>
        <taxon>Glomeromycotina</taxon>
        <taxon>Glomeromycetes</taxon>
        <taxon>Diversisporales</taxon>
        <taxon>Gigasporaceae</taxon>
        <taxon>Cetraspora</taxon>
    </lineage>
</organism>
<protein>
    <submittedName>
        <fullName evidence="1">7595_t:CDS:1</fullName>
    </submittedName>
</protein>
<proteinExistence type="predicted"/>
<evidence type="ECO:0000313" key="1">
    <source>
        <dbReference type="EMBL" id="CAG8679236.1"/>
    </source>
</evidence>
<sequence length="74" mass="8527">GEENLFDSKDIIDQLQGLQQNTLEQLVENAKTKIWTTSSREPIYRSNAESTLYNKRAYWKKAASGSKRLLICFS</sequence>
<comment type="caution">
    <text evidence="1">The sequence shown here is derived from an EMBL/GenBank/DDBJ whole genome shotgun (WGS) entry which is preliminary data.</text>
</comment>
<accession>A0ACA9P1D1</accession>
<dbReference type="EMBL" id="CAJVPW010017932">
    <property type="protein sequence ID" value="CAG8679236.1"/>
    <property type="molecule type" value="Genomic_DNA"/>
</dbReference>